<dbReference type="AlphaFoldDB" id="A0A0C3AHB2"/>
<protein>
    <submittedName>
        <fullName evidence="1">Uncharacterized protein</fullName>
    </submittedName>
</protein>
<dbReference type="EMBL" id="KN822029">
    <property type="protein sequence ID" value="KIM64312.1"/>
    <property type="molecule type" value="Genomic_DNA"/>
</dbReference>
<gene>
    <name evidence="1" type="ORF">SCLCIDRAFT_644078</name>
</gene>
<dbReference type="Proteomes" id="UP000053989">
    <property type="component" value="Unassembled WGS sequence"/>
</dbReference>
<reference evidence="1 2" key="1">
    <citation type="submission" date="2014-04" db="EMBL/GenBank/DDBJ databases">
        <authorList>
            <consortium name="DOE Joint Genome Institute"/>
            <person name="Kuo A."/>
            <person name="Kohler A."/>
            <person name="Nagy L.G."/>
            <person name="Floudas D."/>
            <person name="Copeland A."/>
            <person name="Barry K.W."/>
            <person name="Cichocki N."/>
            <person name="Veneault-Fourrey C."/>
            <person name="LaButti K."/>
            <person name="Lindquist E.A."/>
            <person name="Lipzen A."/>
            <person name="Lundell T."/>
            <person name="Morin E."/>
            <person name="Murat C."/>
            <person name="Sun H."/>
            <person name="Tunlid A."/>
            <person name="Henrissat B."/>
            <person name="Grigoriev I.V."/>
            <person name="Hibbett D.S."/>
            <person name="Martin F."/>
            <person name="Nordberg H.P."/>
            <person name="Cantor M.N."/>
            <person name="Hua S.X."/>
        </authorList>
    </citation>
    <scope>NUCLEOTIDE SEQUENCE [LARGE SCALE GENOMIC DNA]</scope>
    <source>
        <strain evidence="1 2">Foug A</strain>
    </source>
</reference>
<evidence type="ECO:0000313" key="1">
    <source>
        <dbReference type="EMBL" id="KIM64312.1"/>
    </source>
</evidence>
<dbReference type="HOGENOM" id="CLU_2484640_0_0_1"/>
<accession>A0A0C3AHB2</accession>
<sequence length="87" mass="9983">MRSWQAANIPIGNYATCIKLVVPFYSLRSVTEAARLPCTWNKTPQAKCGSDKNTLLTRGRKPTLSHYDRWVQQKYFVVRVSHGNHYG</sequence>
<dbReference type="InParanoid" id="A0A0C3AHB2"/>
<evidence type="ECO:0000313" key="2">
    <source>
        <dbReference type="Proteomes" id="UP000053989"/>
    </source>
</evidence>
<name>A0A0C3AHB2_9AGAM</name>
<keyword evidence="2" id="KW-1185">Reference proteome</keyword>
<reference evidence="2" key="2">
    <citation type="submission" date="2015-01" db="EMBL/GenBank/DDBJ databases">
        <title>Evolutionary Origins and Diversification of the Mycorrhizal Mutualists.</title>
        <authorList>
            <consortium name="DOE Joint Genome Institute"/>
            <consortium name="Mycorrhizal Genomics Consortium"/>
            <person name="Kohler A."/>
            <person name="Kuo A."/>
            <person name="Nagy L.G."/>
            <person name="Floudas D."/>
            <person name="Copeland A."/>
            <person name="Barry K.W."/>
            <person name="Cichocki N."/>
            <person name="Veneault-Fourrey C."/>
            <person name="LaButti K."/>
            <person name="Lindquist E.A."/>
            <person name="Lipzen A."/>
            <person name="Lundell T."/>
            <person name="Morin E."/>
            <person name="Murat C."/>
            <person name="Riley R."/>
            <person name="Ohm R."/>
            <person name="Sun H."/>
            <person name="Tunlid A."/>
            <person name="Henrissat B."/>
            <person name="Grigoriev I.V."/>
            <person name="Hibbett D.S."/>
            <person name="Martin F."/>
        </authorList>
    </citation>
    <scope>NUCLEOTIDE SEQUENCE [LARGE SCALE GENOMIC DNA]</scope>
    <source>
        <strain evidence="2">Foug A</strain>
    </source>
</reference>
<proteinExistence type="predicted"/>
<organism evidence="1 2">
    <name type="scientific">Scleroderma citrinum Foug A</name>
    <dbReference type="NCBI Taxonomy" id="1036808"/>
    <lineage>
        <taxon>Eukaryota</taxon>
        <taxon>Fungi</taxon>
        <taxon>Dikarya</taxon>
        <taxon>Basidiomycota</taxon>
        <taxon>Agaricomycotina</taxon>
        <taxon>Agaricomycetes</taxon>
        <taxon>Agaricomycetidae</taxon>
        <taxon>Boletales</taxon>
        <taxon>Sclerodermatineae</taxon>
        <taxon>Sclerodermataceae</taxon>
        <taxon>Scleroderma</taxon>
    </lineage>
</organism>